<evidence type="ECO:0000256" key="4">
    <source>
        <dbReference type="ARBA" id="ARBA00022723"/>
    </source>
</evidence>
<evidence type="ECO:0000256" key="2">
    <source>
        <dbReference type="ARBA" id="ARBA00004196"/>
    </source>
</evidence>
<accession>A0A381NE90</accession>
<evidence type="ECO:0000256" key="3">
    <source>
        <dbReference type="ARBA" id="ARBA00022670"/>
    </source>
</evidence>
<gene>
    <name evidence="10" type="ORF">METZ01_LOCUS5749</name>
</gene>
<dbReference type="GO" id="GO:0006508">
    <property type="term" value="P:proteolysis"/>
    <property type="evidence" value="ECO:0007669"/>
    <property type="project" value="UniProtKB-KW"/>
</dbReference>
<evidence type="ECO:0000256" key="5">
    <source>
        <dbReference type="ARBA" id="ARBA00022801"/>
    </source>
</evidence>
<dbReference type="EMBL" id="UINC01000299">
    <property type="protein sequence ID" value="SUZ52895.1"/>
    <property type="molecule type" value="Genomic_DNA"/>
</dbReference>
<dbReference type="CDD" id="cd12797">
    <property type="entry name" value="M23_peptidase"/>
    <property type="match status" value="1"/>
</dbReference>
<keyword evidence="5" id="KW-0378">Hydrolase</keyword>
<dbReference type="GO" id="GO:0046872">
    <property type="term" value="F:metal ion binding"/>
    <property type="evidence" value="ECO:0007669"/>
    <property type="project" value="UniProtKB-KW"/>
</dbReference>
<dbReference type="InterPro" id="IPR016047">
    <property type="entry name" value="M23ase_b-sheet_dom"/>
</dbReference>
<dbReference type="InterPro" id="IPR045834">
    <property type="entry name" value="Csd3_N2"/>
</dbReference>
<dbReference type="Pfam" id="PF19425">
    <property type="entry name" value="Csd3_N2"/>
    <property type="match status" value="1"/>
</dbReference>
<comment type="cofactor">
    <cofactor evidence="1">
        <name>Zn(2+)</name>
        <dbReference type="ChEBI" id="CHEBI:29105"/>
    </cofactor>
</comment>
<keyword evidence="3" id="KW-0645">Protease</keyword>
<comment type="subcellular location">
    <subcellularLocation>
        <location evidence="2">Cell envelope</location>
    </subcellularLocation>
</comment>
<dbReference type="Gene3D" id="2.70.70.10">
    <property type="entry name" value="Glucose Permease (Domain IIA)"/>
    <property type="match status" value="1"/>
</dbReference>
<reference evidence="10" key="1">
    <citation type="submission" date="2018-05" db="EMBL/GenBank/DDBJ databases">
        <authorList>
            <person name="Lanie J.A."/>
            <person name="Ng W.-L."/>
            <person name="Kazmierczak K.M."/>
            <person name="Andrzejewski T.M."/>
            <person name="Davidsen T.M."/>
            <person name="Wayne K.J."/>
            <person name="Tettelin H."/>
            <person name="Glass J.I."/>
            <person name="Rusch D."/>
            <person name="Podicherti R."/>
            <person name="Tsui H.-C.T."/>
            <person name="Winkler M.E."/>
        </authorList>
    </citation>
    <scope>NUCLEOTIDE SEQUENCE</scope>
</reference>
<name>A0A381NE90_9ZZZZ</name>
<keyword evidence="7" id="KW-0482">Metalloprotease</keyword>
<dbReference type="Gene3D" id="3.10.450.350">
    <property type="match status" value="1"/>
</dbReference>
<dbReference type="GO" id="GO:0030313">
    <property type="term" value="C:cell envelope"/>
    <property type="evidence" value="ECO:0007669"/>
    <property type="project" value="UniProtKB-SubCell"/>
</dbReference>
<dbReference type="PANTHER" id="PTHR21666">
    <property type="entry name" value="PEPTIDASE-RELATED"/>
    <property type="match status" value="1"/>
</dbReference>
<evidence type="ECO:0000256" key="6">
    <source>
        <dbReference type="ARBA" id="ARBA00022833"/>
    </source>
</evidence>
<organism evidence="10">
    <name type="scientific">marine metagenome</name>
    <dbReference type="NCBI Taxonomy" id="408172"/>
    <lineage>
        <taxon>unclassified sequences</taxon>
        <taxon>metagenomes</taxon>
        <taxon>ecological metagenomes</taxon>
    </lineage>
</organism>
<evidence type="ECO:0000313" key="10">
    <source>
        <dbReference type="EMBL" id="SUZ52895.1"/>
    </source>
</evidence>
<feature type="domain" description="M23ase beta-sheet core" evidence="8">
    <location>
        <begin position="267"/>
        <end position="363"/>
    </location>
</feature>
<dbReference type="Pfam" id="PF01551">
    <property type="entry name" value="Peptidase_M23"/>
    <property type="match status" value="1"/>
</dbReference>
<keyword evidence="6" id="KW-0862">Zinc</keyword>
<evidence type="ECO:0000259" key="9">
    <source>
        <dbReference type="Pfam" id="PF19425"/>
    </source>
</evidence>
<evidence type="ECO:0000259" key="8">
    <source>
        <dbReference type="Pfam" id="PF01551"/>
    </source>
</evidence>
<dbReference type="GO" id="GO:0004222">
    <property type="term" value="F:metalloendopeptidase activity"/>
    <property type="evidence" value="ECO:0007669"/>
    <property type="project" value="TreeGrafter"/>
</dbReference>
<dbReference type="AlphaFoldDB" id="A0A381NE90"/>
<proteinExistence type="predicted"/>
<keyword evidence="4" id="KW-0479">Metal-binding</keyword>
<dbReference type="InterPro" id="IPR011055">
    <property type="entry name" value="Dup_hybrid_motif"/>
</dbReference>
<dbReference type="PANTHER" id="PTHR21666:SF288">
    <property type="entry name" value="CELL DIVISION PROTEIN YTFB"/>
    <property type="match status" value="1"/>
</dbReference>
<evidence type="ECO:0000256" key="7">
    <source>
        <dbReference type="ARBA" id="ARBA00023049"/>
    </source>
</evidence>
<evidence type="ECO:0000256" key="1">
    <source>
        <dbReference type="ARBA" id="ARBA00001947"/>
    </source>
</evidence>
<sequence>MASSLAFVLFSEKEVITVGFVPPIFAPAPERVELLALKQDETLGELLEGVLDANDQYDFVIALREHANPRRLRPGTEIAFRWSTTTASELRAVDVTVDADLTVRMTPSAAGWMSTTMTTPIVTDTVWVSGEIQTNLWDAVTGSENREGLDPGNLAEFFSDLNDIFQWQVDFSRDIRLGDFFRFSYERAVRPDGTMRRGHVLSAELVNRGRSYEAVWFDPNGDGSGTYYDENGNSVRLRFLKSPIQYERISSGFSNSRFHPVLQTWRAHRGVDYAANRGTPVRATGNGVVIEREMQSTYGNTIVVRHSNGWTTRYAHMNGFAPGIRVGSAVAQSDLIGYVGMTGLATGPHLHYEMRQNGTFKDPETIQLPPGDPVPVDQWAAWETQSRMRLSLLDRLPLPWDTRLAMNDLGEGEVSDAGER</sequence>
<protein>
    <submittedName>
        <fullName evidence="10">Uncharacterized protein</fullName>
    </submittedName>
</protein>
<dbReference type="SUPFAM" id="SSF51261">
    <property type="entry name" value="Duplicated hybrid motif"/>
    <property type="match status" value="1"/>
</dbReference>
<feature type="domain" description="Csd3-like second N-terminal" evidence="9">
    <location>
        <begin position="127"/>
        <end position="254"/>
    </location>
</feature>
<dbReference type="InterPro" id="IPR050570">
    <property type="entry name" value="Cell_wall_metabolism_enzyme"/>
</dbReference>